<dbReference type="InterPro" id="IPR023606">
    <property type="entry name" value="CoA-Trfase_III_dom_1_sf"/>
</dbReference>
<dbReference type="PANTHER" id="PTHR48207:SF3">
    <property type="entry name" value="SUCCINATE--HYDROXYMETHYLGLUTARATE COA-TRANSFERASE"/>
    <property type="match status" value="1"/>
</dbReference>
<reference evidence="3" key="1">
    <citation type="submission" date="2020-01" db="EMBL/GenBank/DDBJ databases">
        <authorList>
            <consortium name="DOE Joint Genome Institute"/>
            <person name="Haridas S."/>
            <person name="Albert R."/>
            <person name="Binder M."/>
            <person name="Bloem J."/>
            <person name="Labutti K."/>
            <person name="Salamov A."/>
            <person name="Andreopoulos B."/>
            <person name="Baker S.E."/>
            <person name="Barry K."/>
            <person name="Bills G."/>
            <person name="Bluhm B.H."/>
            <person name="Cannon C."/>
            <person name="Castanera R."/>
            <person name="Culley D.E."/>
            <person name="Daum C."/>
            <person name="Ezra D."/>
            <person name="Gonzalez J.B."/>
            <person name="Henrissat B."/>
            <person name="Kuo A."/>
            <person name="Liang C."/>
            <person name="Lipzen A."/>
            <person name="Lutzoni F."/>
            <person name="Magnuson J."/>
            <person name="Mondo S."/>
            <person name="Nolan M."/>
            <person name="Ohm R."/>
            <person name="Pangilinan J."/>
            <person name="Park H.-J."/>
            <person name="Ramirez L."/>
            <person name="Alfaro M."/>
            <person name="Sun H."/>
            <person name="Tritt A."/>
            <person name="Yoshinaga Y."/>
            <person name="Zwiers L.-H."/>
            <person name="Turgeon B.G."/>
            <person name="Goodwin S.B."/>
            <person name="Spatafora J.W."/>
            <person name="Crous P.W."/>
            <person name="Grigoriev I.V."/>
        </authorList>
    </citation>
    <scope>NUCLEOTIDE SEQUENCE</scope>
    <source>
        <strain evidence="3">IPT5</strain>
    </source>
</reference>
<gene>
    <name evidence="3" type="ORF">T440DRAFT_430292</name>
</gene>
<name>A0A6A7AWA4_9PLEO</name>
<dbReference type="InterPro" id="IPR003673">
    <property type="entry name" value="CoA-Trfase_fam_III"/>
</dbReference>
<protein>
    <submittedName>
        <fullName evidence="3">Caib/baif family protein-like protein</fullName>
    </submittedName>
</protein>
<dbReference type="PANTHER" id="PTHR48207">
    <property type="entry name" value="SUCCINATE--HYDROXYMETHYLGLUTARATE COA-TRANSFERASE"/>
    <property type="match status" value="1"/>
</dbReference>
<evidence type="ECO:0000256" key="1">
    <source>
        <dbReference type="ARBA" id="ARBA00008383"/>
    </source>
</evidence>
<dbReference type="Gene3D" id="3.30.1540.10">
    <property type="entry name" value="formyl-coa transferase, domain 3"/>
    <property type="match status" value="1"/>
</dbReference>
<keyword evidence="2" id="KW-0808">Transferase</keyword>
<sequence>MNTIRFLPRLSARAELRYSGTRIHAQTRTSALCRRHIATQQHVDKQLIEKLPLAGIKVLDMTRVLAGPYCTQILGDLGADIIKIEHPTRGDDTRSWGPPDLPYTDGVERAFPGESAYYLSVNRNKKSLALAFNKPAGISLLHSLVQQCDVLVENYLPGSLSKYSLDYATLSALNPSLIYASVTGYGQTGPYSNRAGYDVMVEAEMGLMHITGERNGPPVKVGVAVTDIMTGMYTAIGIQAALYSRKTTGLGQWIDASLSDVQVSGLANIASSALVTGKGDSGRWGTAHATVVPYRAYKTKDTNIAVGGCNDRLYGILCDKLGKPEWKSDARFTTNALRVKHREDIDALVESELQTRTTAEWLEIFEGSGMPYAAVNNVKQTMEHEHVLARGMIEEVEHKACGKVKLVNHPVKYSRVEPKIRSAPPLLGEHTDEVLKGLLGLGEGEVRGLREQGVVA</sequence>
<organism evidence="3 4">
    <name type="scientific">Plenodomus tracheiphilus IPT5</name>
    <dbReference type="NCBI Taxonomy" id="1408161"/>
    <lineage>
        <taxon>Eukaryota</taxon>
        <taxon>Fungi</taxon>
        <taxon>Dikarya</taxon>
        <taxon>Ascomycota</taxon>
        <taxon>Pezizomycotina</taxon>
        <taxon>Dothideomycetes</taxon>
        <taxon>Pleosporomycetidae</taxon>
        <taxon>Pleosporales</taxon>
        <taxon>Pleosporineae</taxon>
        <taxon>Leptosphaeriaceae</taxon>
        <taxon>Plenodomus</taxon>
    </lineage>
</organism>
<dbReference type="AlphaFoldDB" id="A0A6A7AWA4"/>
<dbReference type="Pfam" id="PF02515">
    <property type="entry name" value="CoA_transf_3"/>
    <property type="match status" value="1"/>
</dbReference>
<dbReference type="EMBL" id="MU006324">
    <property type="protein sequence ID" value="KAF2847581.1"/>
    <property type="molecule type" value="Genomic_DNA"/>
</dbReference>
<evidence type="ECO:0000313" key="4">
    <source>
        <dbReference type="Proteomes" id="UP000799423"/>
    </source>
</evidence>
<accession>A0A6A7AWA4</accession>
<feature type="non-terminal residue" evidence="3">
    <location>
        <position position="456"/>
    </location>
</feature>
<keyword evidence="4" id="KW-1185">Reference proteome</keyword>
<evidence type="ECO:0000256" key="2">
    <source>
        <dbReference type="ARBA" id="ARBA00022679"/>
    </source>
</evidence>
<dbReference type="GO" id="GO:0047369">
    <property type="term" value="F:succinate-hydroxymethylglutarate CoA-transferase activity"/>
    <property type="evidence" value="ECO:0007669"/>
    <property type="project" value="TreeGrafter"/>
</dbReference>
<evidence type="ECO:0000313" key="3">
    <source>
        <dbReference type="EMBL" id="KAF2847581.1"/>
    </source>
</evidence>
<dbReference type="SUPFAM" id="SSF89796">
    <property type="entry name" value="CoA-transferase family III (CaiB/BaiF)"/>
    <property type="match status" value="1"/>
</dbReference>
<dbReference type="OrthoDB" id="5863171at2759"/>
<dbReference type="InterPro" id="IPR044855">
    <property type="entry name" value="CoA-Trfase_III_dom3_sf"/>
</dbReference>
<comment type="similarity">
    <text evidence="1">Belongs to the CoA-transferase III family.</text>
</comment>
<dbReference type="Gene3D" id="3.40.50.10540">
    <property type="entry name" value="Crotonobetainyl-coa:carnitine coa-transferase, domain 1"/>
    <property type="match status" value="1"/>
</dbReference>
<dbReference type="Proteomes" id="UP000799423">
    <property type="component" value="Unassembled WGS sequence"/>
</dbReference>
<proteinExistence type="inferred from homology"/>
<dbReference type="GO" id="GO:0005739">
    <property type="term" value="C:mitochondrion"/>
    <property type="evidence" value="ECO:0007669"/>
    <property type="project" value="TreeGrafter"/>
</dbReference>
<dbReference type="InterPro" id="IPR050483">
    <property type="entry name" value="CoA-transferase_III_domain"/>
</dbReference>